<comment type="caution">
    <text evidence="4">The sequence shown here is derived from an EMBL/GenBank/DDBJ whole genome shotgun (WGS) entry which is preliminary data.</text>
</comment>
<feature type="domain" description="NADH pyrophosphatase-like N-terminal" evidence="3">
    <location>
        <begin position="89"/>
        <end position="201"/>
    </location>
</feature>
<gene>
    <name evidence="4" type="ORF">F2Q69_00000843</name>
</gene>
<dbReference type="PANTHER" id="PTHR42904">
    <property type="entry name" value="NUDIX HYDROLASE, NUDC SUBFAMILY"/>
    <property type="match status" value="1"/>
</dbReference>
<dbReference type="AlphaFoldDB" id="A0A8S9P592"/>
<dbReference type="Pfam" id="PF09296">
    <property type="entry name" value="NUDIX-like"/>
    <property type="match status" value="1"/>
</dbReference>
<evidence type="ECO:0000256" key="2">
    <source>
        <dbReference type="ARBA" id="ARBA00022801"/>
    </source>
</evidence>
<dbReference type="GO" id="GO:0005777">
    <property type="term" value="C:peroxisome"/>
    <property type="evidence" value="ECO:0007669"/>
    <property type="project" value="TreeGrafter"/>
</dbReference>
<dbReference type="GO" id="GO:0005829">
    <property type="term" value="C:cytosol"/>
    <property type="evidence" value="ECO:0007669"/>
    <property type="project" value="TreeGrafter"/>
</dbReference>
<keyword evidence="2" id="KW-0378">Hydrolase</keyword>
<dbReference type="GO" id="GO:0006742">
    <property type="term" value="P:NADP+ catabolic process"/>
    <property type="evidence" value="ECO:0007669"/>
    <property type="project" value="TreeGrafter"/>
</dbReference>
<comment type="cofactor">
    <cofactor evidence="1">
        <name>Mg(2+)</name>
        <dbReference type="ChEBI" id="CHEBI:18420"/>
    </cofactor>
</comment>
<dbReference type="Proteomes" id="UP000712600">
    <property type="component" value="Unassembled WGS sequence"/>
</dbReference>
<evidence type="ECO:0000313" key="4">
    <source>
        <dbReference type="EMBL" id="KAF3510370.1"/>
    </source>
</evidence>
<evidence type="ECO:0000259" key="3">
    <source>
        <dbReference type="Pfam" id="PF09296"/>
    </source>
</evidence>
<dbReference type="InterPro" id="IPR015375">
    <property type="entry name" value="NADH_PPase-like_N"/>
</dbReference>
<sequence length="216" mass="23485">MLALFLSSSSSYLTLSRSVTLHLSRRTTLSSLTMSTNLRTHAYAGNPLKSKTPKSTDTFSPSSAFESLKALIPQIPNHPTLSPDFKVLPFSKGRPLVFSSVGGDASTTSPIWHLGWISLADCKGMLASRGVDMDEDSLVYLGPKVEEDLVCWAVDVSEEEEDGVVSGLESRKLCFVELRTLMVAADWVDQRAMDELAIAGHVCEPHSSKCISSFLS</sequence>
<accession>A0A8S9P592</accession>
<dbReference type="EMBL" id="QGKX02001521">
    <property type="protein sequence ID" value="KAF3510370.1"/>
    <property type="molecule type" value="Genomic_DNA"/>
</dbReference>
<protein>
    <recommendedName>
        <fullName evidence="3">NADH pyrophosphatase-like N-terminal domain-containing protein</fullName>
    </recommendedName>
</protein>
<reference evidence="4" key="1">
    <citation type="submission" date="2019-12" db="EMBL/GenBank/DDBJ databases">
        <title>Genome sequencing and annotation of Brassica cretica.</title>
        <authorList>
            <person name="Studholme D.J."/>
            <person name="Sarris P."/>
        </authorList>
    </citation>
    <scope>NUCLEOTIDE SEQUENCE</scope>
    <source>
        <strain evidence="4">PFS-109/04</strain>
        <tissue evidence="4">Leaf</tissue>
    </source>
</reference>
<organism evidence="4 5">
    <name type="scientific">Brassica cretica</name>
    <name type="common">Mustard</name>
    <dbReference type="NCBI Taxonomy" id="69181"/>
    <lineage>
        <taxon>Eukaryota</taxon>
        <taxon>Viridiplantae</taxon>
        <taxon>Streptophyta</taxon>
        <taxon>Embryophyta</taxon>
        <taxon>Tracheophyta</taxon>
        <taxon>Spermatophyta</taxon>
        <taxon>Magnoliopsida</taxon>
        <taxon>eudicotyledons</taxon>
        <taxon>Gunneridae</taxon>
        <taxon>Pentapetalae</taxon>
        <taxon>rosids</taxon>
        <taxon>malvids</taxon>
        <taxon>Brassicales</taxon>
        <taxon>Brassicaceae</taxon>
        <taxon>Brassiceae</taxon>
        <taxon>Brassica</taxon>
    </lineage>
</organism>
<dbReference type="GO" id="GO:0019677">
    <property type="term" value="P:NAD+ catabolic process"/>
    <property type="evidence" value="ECO:0007669"/>
    <property type="project" value="TreeGrafter"/>
</dbReference>
<proteinExistence type="predicted"/>
<dbReference type="InterPro" id="IPR050241">
    <property type="entry name" value="NAD-cap_RNA_hydrolase_NudC"/>
</dbReference>
<dbReference type="PANTHER" id="PTHR42904:SF6">
    <property type="entry name" value="NAD-CAPPED RNA HYDROLASE NUDT12"/>
    <property type="match status" value="1"/>
</dbReference>
<dbReference type="GO" id="GO:0035529">
    <property type="term" value="F:NADH pyrophosphatase activity"/>
    <property type="evidence" value="ECO:0007669"/>
    <property type="project" value="TreeGrafter"/>
</dbReference>
<evidence type="ECO:0000256" key="1">
    <source>
        <dbReference type="ARBA" id="ARBA00001946"/>
    </source>
</evidence>
<evidence type="ECO:0000313" key="5">
    <source>
        <dbReference type="Proteomes" id="UP000712600"/>
    </source>
</evidence>
<name>A0A8S9P592_BRACR</name>